<keyword evidence="2" id="KW-0808">Transferase</keyword>
<reference evidence="3 4" key="1">
    <citation type="submission" date="2020-08" db="EMBL/GenBank/DDBJ databases">
        <title>Genome public.</title>
        <authorList>
            <person name="Liu C."/>
            <person name="Sun Q."/>
        </authorList>
    </citation>
    <scope>NUCLEOTIDE SEQUENCE [LARGE SCALE GENOMIC DNA]</scope>
    <source>
        <strain evidence="3 4">NSJ-13</strain>
    </source>
</reference>
<evidence type="ECO:0000313" key="3">
    <source>
        <dbReference type="EMBL" id="MBC5683637.1"/>
    </source>
</evidence>
<keyword evidence="1" id="KW-0328">Glycosyltransferase</keyword>
<protein>
    <submittedName>
        <fullName evidence="3">WecB/TagA/CpsF family glycosyltransferase</fullName>
    </submittedName>
</protein>
<evidence type="ECO:0000256" key="1">
    <source>
        <dbReference type="ARBA" id="ARBA00022676"/>
    </source>
</evidence>
<organism evidence="3 4">
    <name type="scientific">Ruminococcus hominis</name>
    <dbReference type="NCBI Taxonomy" id="2763065"/>
    <lineage>
        <taxon>Bacteria</taxon>
        <taxon>Bacillati</taxon>
        <taxon>Bacillota</taxon>
        <taxon>Clostridia</taxon>
        <taxon>Eubacteriales</taxon>
        <taxon>Oscillospiraceae</taxon>
        <taxon>Ruminococcus</taxon>
    </lineage>
</organism>
<sequence>MEEKINVFDIELNLLTAKKAMRQVMRYMGGESVSTIELIPMEVLLKGQDDAEWKQALQSVDLLLPSEREILESAEVTDQNAIQDLENNTFVRLFFRYLVKNKKKVFLLTEDEKASKLLKERIETYRKGIQFVGEAVISAQSGSKEAVINMINGVEPDCILSGLSYPWQEKFIAESKALLNARVWFGCTFLLNQQKKEEKASGKFKYFILKRLFRYQVGKTQKG</sequence>
<dbReference type="Pfam" id="PF03808">
    <property type="entry name" value="Glyco_tran_WecG"/>
    <property type="match status" value="1"/>
</dbReference>
<dbReference type="PANTHER" id="PTHR34136">
    <property type="match status" value="1"/>
</dbReference>
<name>A0ABR7G874_9FIRM</name>
<dbReference type="PANTHER" id="PTHR34136:SF1">
    <property type="entry name" value="UDP-N-ACETYL-D-MANNOSAMINURONIC ACID TRANSFERASE"/>
    <property type="match status" value="1"/>
</dbReference>
<dbReference type="InterPro" id="IPR004629">
    <property type="entry name" value="WecG_TagA_CpsF"/>
</dbReference>
<dbReference type="Proteomes" id="UP000631576">
    <property type="component" value="Unassembled WGS sequence"/>
</dbReference>
<gene>
    <name evidence="3" type="ORF">H8S40_08675</name>
</gene>
<evidence type="ECO:0000256" key="2">
    <source>
        <dbReference type="ARBA" id="ARBA00022679"/>
    </source>
</evidence>
<evidence type="ECO:0000313" key="4">
    <source>
        <dbReference type="Proteomes" id="UP000631576"/>
    </source>
</evidence>
<accession>A0ABR7G874</accession>
<keyword evidence="4" id="KW-1185">Reference proteome</keyword>
<proteinExistence type="predicted"/>
<dbReference type="EMBL" id="JACOPE010000001">
    <property type="protein sequence ID" value="MBC5683637.1"/>
    <property type="molecule type" value="Genomic_DNA"/>
</dbReference>
<comment type="caution">
    <text evidence="3">The sequence shown here is derived from an EMBL/GenBank/DDBJ whole genome shotgun (WGS) entry which is preliminary data.</text>
</comment>
<dbReference type="RefSeq" id="WP_118737415.1">
    <property type="nucleotide sequence ID" value="NZ_JACOPE010000001.1"/>
</dbReference>